<evidence type="ECO:0000313" key="2">
    <source>
        <dbReference type="Proteomes" id="UP001229346"/>
    </source>
</evidence>
<gene>
    <name evidence="1" type="ORF">J2T15_005072</name>
</gene>
<keyword evidence="2" id="KW-1185">Reference proteome</keyword>
<dbReference type="EMBL" id="JAUSSU010000011">
    <property type="protein sequence ID" value="MDQ0115605.1"/>
    <property type="molecule type" value="Genomic_DNA"/>
</dbReference>
<name>A0ABT9U7I7_PAEHA</name>
<evidence type="ECO:0000313" key="1">
    <source>
        <dbReference type="EMBL" id="MDQ0115605.1"/>
    </source>
</evidence>
<evidence type="ECO:0008006" key="3">
    <source>
        <dbReference type="Google" id="ProtNLM"/>
    </source>
</evidence>
<sequence length="119" mass="13761">MGAWGTGIFDDDTTCDVRDQYNDLLEEGLSAEEASRSILENYHDEFEDEEDLDVMSLVYIGLAGAQLEKNQLQKEIRLKTIELIEKGADIELWEDSEEEDLVERKRVLCEFKQKLIDSK</sequence>
<proteinExistence type="predicted"/>
<organism evidence="1 2">
    <name type="scientific">Paenibacillus harenae</name>
    <dbReference type="NCBI Taxonomy" id="306543"/>
    <lineage>
        <taxon>Bacteria</taxon>
        <taxon>Bacillati</taxon>
        <taxon>Bacillota</taxon>
        <taxon>Bacilli</taxon>
        <taxon>Bacillales</taxon>
        <taxon>Paenibacillaceae</taxon>
        <taxon>Paenibacillus</taxon>
    </lineage>
</organism>
<dbReference type="RefSeq" id="WP_307207366.1">
    <property type="nucleotide sequence ID" value="NZ_JAUSSU010000011.1"/>
</dbReference>
<protein>
    <recommendedName>
        <fullName evidence="3">MarR family transcriptional regulator</fullName>
    </recommendedName>
</protein>
<dbReference type="Proteomes" id="UP001229346">
    <property type="component" value="Unassembled WGS sequence"/>
</dbReference>
<reference evidence="1 2" key="1">
    <citation type="submission" date="2023-07" db="EMBL/GenBank/DDBJ databases">
        <title>Sorghum-associated microbial communities from plants grown in Nebraska, USA.</title>
        <authorList>
            <person name="Schachtman D."/>
        </authorList>
    </citation>
    <scope>NUCLEOTIDE SEQUENCE [LARGE SCALE GENOMIC DNA]</scope>
    <source>
        <strain evidence="1 2">CC482</strain>
    </source>
</reference>
<comment type="caution">
    <text evidence="1">The sequence shown here is derived from an EMBL/GenBank/DDBJ whole genome shotgun (WGS) entry which is preliminary data.</text>
</comment>
<dbReference type="InterPro" id="IPR025355">
    <property type="entry name" value="DUF4259"/>
</dbReference>
<dbReference type="Pfam" id="PF14078">
    <property type="entry name" value="DUF4259"/>
    <property type="match status" value="1"/>
</dbReference>
<accession>A0ABT9U7I7</accession>